<dbReference type="AlphaFoldDB" id="A0AA86N4L8"/>
<accession>A0AA86N4L8</accession>
<dbReference type="EMBL" id="CATOUU010000003">
    <property type="protein sequence ID" value="CAI9912630.1"/>
    <property type="molecule type" value="Genomic_DNA"/>
</dbReference>
<reference evidence="2 3" key="2">
    <citation type="submission" date="2024-07" db="EMBL/GenBank/DDBJ databases">
        <authorList>
            <person name="Akdeniz Z."/>
        </authorList>
    </citation>
    <scope>NUCLEOTIDE SEQUENCE [LARGE SCALE GENOMIC DNA]</scope>
</reference>
<evidence type="ECO:0000313" key="2">
    <source>
        <dbReference type="EMBL" id="CAL5998425.1"/>
    </source>
</evidence>
<reference evidence="1" key="1">
    <citation type="submission" date="2023-06" db="EMBL/GenBank/DDBJ databases">
        <authorList>
            <person name="Kurt Z."/>
        </authorList>
    </citation>
    <scope>NUCLEOTIDE SEQUENCE</scope>
</reference>
<evidence type="ECO:0000313" key="3">
    <source>
        <dbReference type="Proteomes" id="UP001642409"/>
    </source>
</evidence>
<dbReference type="EMBL" id="CAXDID020000038">
    <property type="protein sequence ID" value="CAL5998425.1"/>
    <property type="molecule type" value="Genomic_DNA"/>
</dbReference>
<protein>
    <submittedName>
        <fullName evidence="2">Hypothetical_protein</fullName>
    </submittedName>
</protein>
<keyword evidence="3" id="KW-1185">Reference proteome</keyword>
<organism evidence="1">
    <name type="scientific">Hexamita inflata</name>
    <dbReference type="NCBI Taxonomy" id="28002"/>
    <lineage>
        <taxon>Eukaryota</taxon>
        <taxon>Metamonada</taxon>
        <taxon>Diplomonadida</taxon>
        <taxon>Hexamitidae</taxon>
        <taxon>Hexamitinae</taxon>
        <taxon>Hexamita</taxon>
    </lineage>
</organism>
<name>A0AA86N4L8_9EUKA</name>
<proteinExistence type="predicted"/>
<dbReference type="Proteomes" id="UP001642409">
    <property type="component" value="Unassembled WGS sequence"/>
</dbReference>
<sequence length="237" mass="28198">MQSQIFGNSFQKLMAAPANNFYPAIPLQHKVISFTFETVLHFEVIQSTNFRLNASEPEQPQITTIYTCVVDKQMQNVLTKMYNPKYLSSYTSVTMNILNEFISDIDKIQSDSTKQNELWKQYNEKFFKWISSNKEILRRFDFEFIFVYHKSDFLEHICKWLNSLMENSPLLWRTVRHAFSPYNTEFSRFSVQKRTYLSVVPYTAFSKYSVKCKIFLESLLVNCIDNIIFSILYELFQ</sequence>
<gene>
    <name evidence="2" type="ORF">HINF_LOCUS15727</name>
    <name evidence="1" type="ORF">HINF_LOCUS275</name>
</gene>
<comment type="caution">
    <text evidence="1">The sequence shown here is derived from an EMBL/GenBank/DDBJ whole genome shotgun (WGS) entry which is preliminary data.</text>
</comment>
<evidence type="ECO:0000313" key="1">
    <source>
        <dbReference type="EMBL" id="CAI9912630.1"/>
    </source>
</evidence>